<dbReference type="Proteomes" id="UP000003751">
    <property type="component" value="Unassembled WGS sequence"/>
</dbReference>
<dbReference type="RefSeq" id="WP_007983312.1">
    <property type="nucleotide sequence ID" value="NZ_AEMG01000029.1"/>
</dbReference>
<evidence type="ECO:0000313" key="8">
    <source>
        <dbReference type="Proteomes" id="UP000184203"/>
    </source>
</evidence>
<evidence type="ECO:0000256" key="2">
    <source>
        <dbReference type="ARBA" id="ARBA00022679"/>
    </source>
</evidence>
<evidence type="ECO:0000313" key="6">
    <source>
        <dbReference type="EMBL" id="SHL07270.1"/>
    </source>
</evidence>
<accession>E7QZN7</accession>
<gene>
    <name evidence="6" type="ORF">SAMN05444342_2922</name>
    <name evidence="5" type="ORF">ZOD2009_21232</name>
</gene>
<dbReference type="EMBL" id="FRAN01000004">
    <property type="protein sequence ID" value="SHL07270.1"/>
    <property type="molecule type" value="Genomic_DNA"/>
</dbReference>
<dbReference type="Pfam" id="PF00534">
    <property type="entry name" value="Glycos_transf_1"/>
    <property type="match status" value="1"/>
</dbReference>
<dbReference type="EMBL" id="AEMG01000029">
    <property type="protein sequence ID" value="EFW90158.1"/>
    <property type="molecule type" value="Genomic_DNA"/>
</dbReference>
<reference evidence="6" key="3">
    <citation type="submission" date="2016-11" db="EMBL/GenBank/DDBJ databases">
        <authorList>
            <person name="Jaros S."/>
            <person name="Januszkiewicz K."/>
            <person name="Wedrychowicz H."/>
        </authorList>
    </citation>
    <scope>NUCLEOTIDE SEQUENCE [LARGE SCALE GENOMIC DNA]</scope>
    <source>
        <strain evidence="6">DX253</strain>
    </source>
</reference>
<organism evidence="5 7">
    <name type="scientific">Haladaptatus paucihalophilus DX253</name>
    <dbReference type="NCBI Taxonomy" id="797209"/>
    <lineage>
        <taxon>Archaea</taxon>
        <taxon>Methanobacteriati</taxon>
        <taxon>Methanobacteriota</taxon>
        <taxon>Stenosarchaea group</taxon>
        <taxon>Halobacteria</taxon>
        <taxon>Halobacteriales</taxon>
        <taxon>Haladaptataceae</taxon>
        <taxon>Haladaptatus</taxon>
    </lineage>
</organism>
<evidence type="ECO:0000259" key="4">
    <source>
        <dbReference type="Pfam" id="PF13579"/>
    </source>
</evidence>
<dbReference type="eggNOG" id="arCOG01410">
    <property type="taxonomic scope" value="Archaea"/>
</dbReference>
<feature type="domain" description="Glycosyltransferase subfamily 4-like N-terminal" evidence="4">
    <location>
        <begin position="19"/>
        <end position="165"/>
    </location>
</feature>
<dbReference type="InterPro" id="IPR028098">
    <property type="entry name" value="Glyco_trans_4-like_N"/>
</dbReference>
<evidence type="ECO:0000313" key="5">
    <source>
        <dbReference type="EMBL" id="EFW90158.1"/>
    </source>
</evidence>
<protein>
    <submittedName>
        <fullName evidence="5">Glycosyl transferase group 1</fullName>
    </submittedName>
    <submittedName>
        <fullName evidence="6">Glycosyltransferase involved in cell wall bisynthesis</fullName>
    </submittedName>
</protein>
<dbReference type="Proteomes" id="UP000184203">
    <property type="component" value="Unassembled WGS sequence"/>
</dbReference>
<name>E7QZN7_HALPU</name>
<proteinExistence type="predicted"/>
<reference evidence="8" key="2">
    <citation type="submission" date="2016-11" db="EMBL/GenBank/DDBJ databases">
        <authorList>
            <person name="Varghese N."/>
            <person name="Submissions S."/>
        </authorList>
    </citation>
    <scope>NUCLEOTIDE SEQUENCE [LARGE SCALE GENOMIC DNA]</scope>
    <source>
        <strain evidence="8">DX253</strain>
    </source>
</reference>
<keyword evidence="8" id="KW-1185">Reference proteome</keyword>
<evidence type="ECO:0000259" key="3">
    <source>
        <dbReference type="Pfam" id="PF00534"/>
    </source>
</evidence>
<dbReference type="AlphaFoldDB" id="E7QZN7"/>
<dbReference type="Pfam" id="PF13579">
    <property type="entry name" value="Glyco_trans_4_4"/>
    <property type="match status" value="1"/>
</dbReference>
<dbReference type="OrthoDB" id="132546at2157"/>
<keyword evidence="2 5" id="KW-0808">Transferase</keyword>
<dbReference type="Gene3D" id="3.40.50.2000">
    <property type="entry name" value="Glycogen Phosphorylase B"/>
    <property type="match status" value="2"/>
</dbReference>
<sequence>MTSVCILTTVHTPFDTRIFHKQARTLVDAGYEVELLCHHDEDTTKDGIRITTLGTVDSRVERWSHLVKIYQMAIEADADVYHFHDPELLTVGILLSLRTDSKVVYDVHEDYADAIRVREWIPDEIKPVLARGFPQVQSQLARAMDSIVTADLPTANQFANRGHDSVVTVRNFPRLENVEFGEVDGENDSEYTLSYVGGLDSERGLQRMLKLTHKLRQRDIDVTLRLIGPFQNDDVERKAKSYIRRHDLESAVELLGYVDYEDMFAYLYQSDLGLVLVDTARFERNVPTKMFEYMYAELPVVATKSGSTERYLDSDYSIFVSESLRESDVDAVTELLRDEEKRSEMGDAGRQRVVDEYCWEEEKANLVELYDELTH</sequence>
<dbReference type="STRING" id="797209.GCA_000376445_03286"/>
<dbReference type="GO" id="GO:0016757">
    <property type="term" value="F:glycosyltransferase activity"/>
    <property type="evidence" value="ECO:0007669"/>
    <property type="project" value="UniProtKB-KW"/>
</dbReference>
<dbReference type="InterPro" id="IPR001296">
    <property type="entry name" value="Glyco_trans_1"/>
</dbReference>
<evidence type="ECO:0000256" key="1">
    <source>
        <dbReference type="ARBA" id="ARBA00022676"/>
    </source>
</evidence>
<evidence type="ECO:0000313" key="7">
    <source>
        <dbReference type="Proteomes" id="UP000003751"/>
    </source>
</evidence>
<dbReference type="PANTHER" id="PTHR12526">
    <property type="entry name" value="GLYCOSYLTRANSFERASE"/>
    <property type="match status" value="1"/>
</dbReference>
<reference evidence="5 7" key="1">
    <citation type="journal article" date="2014" name="ISME J.">
        <title>Trehalose/2-sulfotrehalose biosynthesis and glycine-betaine uptake are widely spread mechanisms for osmoadaptation in the Halobacteriales.</title>
        <authorList>
            <person name="Youssef N.H."/>
            <person name="Savage-Ashlock K.N."/>
            <person name="McCully A.L."/>
            <person name="Luedtke B."/>
            <person name="Shaw E.I."/>
            <person name="Hoff W.D."/>
            <person name="Elshahed M.S."/>
        </authorList>
    </citation>
    <scope>NUCLEOTIDE SEQUENCE [LARGE SCALE GENOMIC DNA]</scope>
    <source>
        <strain evidence="5 7">DX253</strain>
    </source>
</reference>
<dbReference type="PATRIC" id="fig|797209.4.peg.4162"/>
<feature type="domain" description="Glycosyl transferase family 1" evidence="3">
    <location>
        <begin position="185"/>
        <end position="352"/>
    </location>
</feature>
<dbReference type="PANTHER" id="PTHR12526:SF629">
    <property type="entry name" value="TEICHURONIC ACID BIOSYNTHESIS GLYCOSYLTRANSFERASE TUAH-RELATED"/>
    <property type="match status" value="1"/>
</dbReference>
<dbReference type="CDD" id="cd03801">
    <property type="entry name" value="GT4_PimA-like"/>
    <property type="match status" value="1"/>
</dbReference>
<keyword evidence="1" id="KW-0328">Glycosyltransferase</keyword>
<dbReference type="SUPFAM" id="SSF53756">
    <property type="entry name" value="UDP-Glycosyltransferase/glycogen phosphorylase"/>
    <property type="match status" value="1"/>
</dbReference>